<comment type="caution">
    <text evidence="1">The sequence shown here is derived from an EMBL/GenBank/DDBJ whole genome shotgun (WGS) entry which is preliminary data.</text>
</comment>
<dbReference type="HOGENOM" id="CLU_3237153_0_0_10"/>
<gene>
    <name evidence="1" type="ORF">HMPREF1076_04476</name>
</gene>
<evidence type="ECO:0000313" key="1">
    <source>
        <dbReference type="EMBL" id="EKN09447.1"/>
    </source>
</evidence>
<protein>
    <submittedName>
        <fullName evidence="1">Uncharacterized protein</fullName>
    </submittedName>
</protein>
<accession>K5Y895</accession>
<reference evidence="1 2" key="1">
    <citation type="submission" date="2012-02" db="EMBL/GenBank/DDBJ databases">
        <title>The Genome Sequence of Parabacteroides goldsteinii CL02T12C30.</title>
        <authorList>
            <consortium name="The Broad Institute Genome Sequencing Platform"/>
            <person name="Earl A."/>
            <person name="Ward D."/>
            <person name="Feldgarden M."/>
            <person name="Gevers D."/>
            <person name="Zitomersky N.L."/>
            <person name="Coyne M.J."/>
            <person name="Comstock L.E."/>
            <person name="Young S.K."/>
            <person name="Zeng Q."/>
            <person name="Gargeya S."/>
            <person name="Fitzgerald M."/>
            <person name="Haas B."/>
            <person name="Abouelleil A."/>
            <person name="Alvarado L."/>
            <person name="Arachchi H.M."/>
            <person name="Berlin A."/>
            <person name="Chapman S.B."/>
            <person name="Gearin G."/>
            <person name="Goldberg J."/>
            <person name="Griggs A."/>
            <person name="Gujja S."/>
            <person name="Hansen M."/>
            <person name="Heiman D."/>
            <person name="Howarth C."/>
            <person name="Larimer J."/>
            <person name="Lui A."/>
            <person name="MacDonald P.J.P."/>
            <person name="McCowen C."/>
            <person name="Montmayeur A."/>
            <person name="Murphy C."/>
            <person name="Neiman D."/>
            <person name="Pearson M."/>
            <person name="Priest M."/>
            <person name="Roberts A."/>
            <person name="Saif S."/>
            <person name="Shea T."/>
            <person name="Sisk P."/>
            <person name="Stolte C."/>
            <person name="Sykes S."/>
            <person name="Wortman J."/>
            <person name="Nusbaum C."/>
            <person name="Birren B."/>
        </authorList>
    </citation>
    <scope>NUCLEOTIDE SEQUENCE [LARGE SCALE GENOMIC DNA]</scope>
    <source>
        <strain evidence="1 2">CL02T12C30</strain>
    </source>
</reference>
<dbReference type="EMBL" id="AGZO01000031">
    <property type="protein sequence ID" value="EKN09447.1"/>
    <property type="molecule type" value="Genomic_DNA"/>
</dbReference>
<dbReference type="Proteomes" id="UP000006330">
    <property type="component" value="Unassembled WGS sequence"/>
</dbReference>
<name>K5Y895_9BACT</name>
<organism evidence="1 2">
    <name type="scientific">Parabacteroides goldsteinii CL02T12C30</name>
    <dbReference type="NCBI Taxonomy" id="999418"/>
    <lineage>
        <taxon>Bacteria</taxon>
        <taxon>Pseudomonadati</taxon>
        <taxon>Bacteroidota</taxon>
        <taxon>Bacteroidia</taxon>
        <taxon>Bacteroidales</taxon>
        <taxon>Tannerellaceae</taxon>
        <taxon>Parabacteroides</taxon>
    </lineage>
</organism>
<dbReference type="AlphaFoldDB" id="K5Y895"/>
<proteinExistence type="predicted"/>
<evidence type="ECO:0000313" key="2">
    <source>
        <dbReference type="Proteomes" id="UP000006330"/>
    </source>
</evidence>
<sequence length="43" mass="5180">MFLGLCKNEIFFLDNKKKPPFFKTFIFYCFNKKGFQHVEALLS</sequence>